<feature type="domain" description="Ferrous iron transporter FeoA-like" evidence="3">
    <location>
        <begin position="38"/>
        <end position="110"/>
    </location>
</feature>
<evidence type="ECO:0000313" key="5">
    <source>
        <dbReference type="Proteomes" id="UP000199053"/>
    </source>
</evidence>
<dbReference type="AlphaFoldDB" id="A0A1G9GZE8"/>
<dbReference type="PANTHER" id="PTHR42954">
    <property type="entry name" value="FE(2+) TRANSPORT PROTEIN A"/>
    <property type="match status" value="1"/>
</dbReference>
<organism evidence="4 5">
    <name type="scientific">Maridesulfovibrio ferrireducens</name>
    <dbReference type="NCBI Taxonomy" id="246191"/>
    <lineage>
        <taxon>Bacteria</taxon>
        <taxon>Pseudomonadati</taxon>
        <taxon>Thermodesulfobacteriota</taxon>
        <taxon>Desulfovibrionia</taxon>
        <taxon>Desulfovibrionales</taxon>
        <taxon>Desulfovibrionaceae</taxon>
        <taxon>Maridesulfovibrio</taxon>
    </lineage>
</organism>
<proteinExistence type="predicted"/>
<evidence type="ECO:0000256" key="2">
    <source>
        <dbReference type="SAM" id="MobiDB-lite"/>
    </source>
</evidence>
<evidence type="ECO:0000259" key="3">
    <source>
        <dbReference type="SMART" id="SM00899"/>
    </source>
</evidence>
<dbReference type="OrthoDB" id="9811076at2"/>
<name>A0A1G9GZE8_9BACT</name>
<protein>
    <submittedName>
        <fullName evidence="4">Ferrous iron transport protein A</fullName>
    </submittedName>
</protein>
<keyword evidence="5" id="KW-1185">Reference proteome</keyword>
<dbReference type="Proteomes" id="UP000199053">
    <property type="component" value="Unassembled WGS sequence"/>
</dbReference>
<accession>A0A1G9GZE8</accession>
<dbReference type="SUPFAM" id="SSF50037">
    <property type="entry name" value="C-terminal domain of transcriptional repressors"/>
    <property type="match status" value="1"/>
</dbReference>
<evidence type="ECO:0000256" key="1">
    <source>
        <dbReference type="ARBA" id="ARBA00023004"/>
    </source>
</evidence>
<dbReference type="InterPro" id="IPR052713">
    <property type="entry name" value="FeoA"/>
</dbReference>
<dbReference type="PANTHER" id="PTHR42954:SF2">
    <property type="entry name" value="FE(2+) TRANSPORT PROTEIN A"/>
    <property type="match status" value="1"/>
</dbReference>
<dbReference type="GO" id="GO:0046914">
    <property type="term" value="F:transition metal ion binding"/>
    <property type="evidence" value="ECO:0007669"/>
    <property type="project" value="InterPro"/>
</dbReference>
<dbReference type="SMART" id="SM00899">
    <property type="entry name" value="FeoA"/>
    <property type="match status" value="1"/>
</dbReference>
<dbReference type="Pfam" id="PF04023">
    <property type="entry name" value="FeoA"/>
    <property type="match status" value="1"/>
</dbReference>
<dbReference type="RefSeq" id="WP_092160568.1">
    <property type="nucleotide sequence ID" value="NZ_FNGA01000003.1"/>
</dbReference>
<sequence>MFNKFDFLNGGISSGKREQRRRHGGRGGPGKKCIMRGKSVLDIAVGGKAKIRRHFSCGAVRQRLLDLGFIPGREVEVVRVATLGCPLELKVAGYCVTLRRTEAYEIEVEDEFRG</sequence>
<dbReference type="STRING" id="246191.SAMN05660337_1938"/>
<keyword evidence="1" id="KW-0408">Iron</keyword>
<gene>
    <name evidence="4" type="ORF">SAMN05660337_1938</name>
</gene>
<dbReference type="Gene3D" id="2.30.30.90">
    <property type="match status" value="1"/>
</dbReference>
<dbReference type="InterPro" id="IPR008988">
    <property type="entry name" value="Transcriptional_repressor_C"/>
</dbReference>
<evidence type="ECO:0000313" key="4">
    <source>
        <dbReference type="EMBL" id="SDL05954.1"/>
    </source>
</evidence>
<dbReference type="InterPro" id="IPR038157">
    <property type="entry name" value="FeoA_core_dom"/>
</dbReference>
<dbReference type="EMBL" id="FNGA01000003">
    <property type="protein sequence ID" value="SDL05954.1"/>
    <property type="molecule type" value="Genomic_DNA"/>
</dbReference>
<dbReference type="InterPro" id="IPR007167">
    <property type="entry name" value="Fe-transptr_FeoA-like"/>
</dbReference>
<feature type="region of interest" description="Disordered" evidence="2">
    <location>
        <begin position="1"/>
        <end position="30"/>
    </location>
</feature>
<reference evidence="5" key="1">
    <citation type="submission" date="2016-10" db="EMBL/GenBank/DDBJ databases">
        <authorList>
            <person name="Varghese N."/>
            <person name="Submissions S."/>
        </authorList>
    </citation>
    <scope>NUCLEOTIDE SEQUENCE [LARGE SCALE GENOMIC DNA]</scope>
    <source>
        <strain evidence="5">DSM 16995</strain>
    </source>
</reference>